<evidence type="ECO:0000313" key="2">
    <source>
        <dbReference type="Proteomes" id="UP000095008"/>
    </source>
</evidence>
<organism evidence="1 2">
    <name type="scientific">Acidithiobacillus thiooxidans</name>
    <name type="common">Thiobacillus thiooxidans</name>
    <dbReference type="NCBI Taxonomy" id="930"/>
    <lineage>
        <taxon>Bacteria</taxon>
        <taxon>Pseudomonadati</taxon>
        <taxon>Pseudomonadota</taxon>
        <taxon>Acidithiobacillia</taxon>
        <taxon>Acidithiobacillales</taxon>
        <taxon>Acidithiobacillaceae</taxon>
        <taxon>Acidithiobacillus</taxon>
    </lineage>
</organism>
<evidence type="ECO:0000313" key="1">
    <source>
        <dbReference type="EMBL" id="OCX73094.1"/>
    </source>
</evidence>
<sequence length="88" mass="10381">MKTIMKLEGLKTIDQLDTFLSRIHVVAFSVIDVKDACYRWIQGKLIKFQYLTSSRPARRMEIRYLISSRVPSTTCLQFVWLPPYHPFS</sequence>
<proteinExistence type="predicted"/>
<dbReference type="GeneID" id="60698004"/>
<reference evidence="1" key="1">
    <citation type="journal article" date="2016" name="Int. J. Mol. Sci.">
        <title>Comparative genomics of the extreme acidophile Acidithiobacillus thiooxidans reveals intraspecific divergence and niche adaptation.</title>
        <authorList>
            <person name="Zhang X."/>
            <person name="Feng X."/>
            <person name="Tao J."/>
            <person name="Ma L."/>
            <person name="Xiao Y."/>
            <person name="Liang Y."/>
            <person name="Liu X."/>
            <person name="Yin H."/>
        </authorList>
    </citation>
    <scope>NUCLEOTIDE SEQUENCE [LARGE SCALE GENOMIC DNA]</scope>
    <source>
        <strain evidence="1">DXS-W</strain>
    </source>
</reference>
<keyword evidence="2" id="KW-1185">Reference proteome</keyword>
<comment type="caution">
    <text evidence="1">The sequence shown here is derived from an EMBL/GenBank/DDBJ whole genome shotgun (WGS) entry which is preliminary data.</text>
</comment>
<dbReference type="EMBL" id="LWRY01000088">
    <property type="protein sequence ID" value="OCX73094.1"/>
    <property type="molecule type" value="Genomic_DNA"/>
</dbReference>
<protein>
    <submittedName>
        <fullName evidence="1">Uncharacterized protein</fullName>
    </submittedName>
</protein>
<dbReference type="RefSeq" id="WP_065973928.1">
    <property type="nucleotide sequence ID" value="NZ_LWRY01000088.1"/>
</dbReference>
<dbReference type="AlphaFoldDB" id="A0A1C2JCQ1"/>
<accession>A0A1C2JCQ1</accession>
<gene>
    <name evidence="1" type="ORF">A6M23_08280</name>
</gene>
<dbReference type="Proteomes" id="UP000095008">
    <property type="component" value="Unassembled WGS sequence"/>
</dbReference>
<name>A0A1C2JCQ1_ACITH</name>